<keyword evidence="3 6" id="KW-0812">Transmembrane</keyword>
<keyword evidence="8" id="KW-1185">Reference proteome</keyword>
<keyword evidence="5 6" id="KW-0472">Membrane</keyword>
<name>A0A2S5JDG3_9RHOB</name>
<dbReference type="GO" id="GO:0005886">
    <property type="term" value="C:plasma membrane"/>
    <property type="evidence" value="ECO:0007669"/>
    <property type="project" value="UniProtKB-SubCell"/>
</dbReference>
<keyword evidence="2" id="KW-1003">Cell membrane</keyword>
<dbReference type="AlphaFoldDB" id="A0A2S5JDG3"/>
<dbReference type="OrthoDB" id="9807053at2"/>
<evidence type="ECO:0000256" key="4">
    <source>
        <dbReference type="ARBA" id="ARBA00022989"/>
    </source>
</evidence>
<evidence type="ECO:0000256" key="1">
    <source>
        <dbReference type="ARBA" id="ARBA00004651"/>
    </source>
</evidence>
<dbReference type="Proteomes" id="UP000239736">
    <property type="component" value="Unassembled WGS sequence"/>
</dbReference>
<evidence type="ECO:0000256" key="5">
    <source>
        <dbReference type="ARBA" id="ARBA00023136"/>
    </source>
</evidence>
<evidence type="ECO:0000256" key="6">
    <source>
        <dbReference type="SAM" id="Phobius"/>
    </source>
</evidence>
<evidence type="ECO:0000313" key="8">
    <source>
        <dbReference type="Proteomes" id="UP000239736"/>
    </source>
</evidence>
<accession>A0A2S5JDG3</accession>
<comment type="caution">
    <text evidence="7">The sequence shown here is derived from an EMBL/GenBank/DDBJ whole genome shotgun (WGS) entry which is preliminary data.</text>
</comment>
<comment type="subcellular location">
    <subcellularLocation>
        <location evidence="1">Cell membrane</location>
        <topology evidence="1">Multi-pass membrane protein</topology>
    </subcellularLocation>
</comment>
<dbReference type="EMBL" id="PRDS01000013">
    <property type="protein sequence ID" value="PPB79479.1"/>
    <property type="molecule type" value="Genomic_DNA"/>
</dbReference>
<feature type="transmembrane region" description="Helical" evidence="6">
    <location>
        <begin position="52"/>
        <end position="75"/>
    </location>
</feature>
<dbReference type="PANTHER" id="PTHR30086">
    <property type="entry name" value="ARGININE EXPORTER PROTEIN ARGO"/>
    <property type="match status" value="1"/>
</dbReference>
<evidence type="ECO:0000256" key="2">
    <source>
        <dbReference type="ARBA" id="ARBA00022475"/>
    </source>
</evidence>
<proteinExistence type="predicted"/>
<evidence type="ECO:0000256" key="3">
    <source>
        <dbReference type="ARBA" id="ARBA00022692"/>
    </source>
</evidence>
<protein>
    <submittedName>
        <fullName evidence="7">Threonine/homoserine/homoserine lactone efflux protein</fullName>
    </submittedName>
</protein>
<gene>
    <name evidence="7" type="ORF">LV82_02845</name>
</gene>
<dbReference type="GO" id="GO:0015171">
    <property type="term" value="F:amino acid transmembrane transporter activity"/>
    <property type="evidence" value="ECO:0007669"/>
    <property type="project" value="TreeGrafter"/>
</dbReference>
<organism evidence="7 8">
    <name type="scientific">Albidovulum inexpectatum</name>
    <dbReference type="NCBI Taxonomy" id="196587"/>
    <lineage>
        <taxon>Bacteria</taxon>
        <taxon>Pseudomonadati</taxon>
        <taxon>Pseudomonadota</taxon>
        <taxon>Alphaproteobacteria</taxon>
        <taxon>Rhodobacterales</taxon>
        <taxon>Paracoccaceae</taxon>
        <taxon>Albidovulum</taxon>
    </lineage>
</organism>
<evidence type="ECO:0000313" key="7">
    <source>
        <dbReference type="EMBL" id="PPB79479.1"/>
    </source>
</evidence>
<dbReference type="PIRSF" id="PIRSF006324">
    <property type="entry name" value="LeuE"/>
    <property type="match status" value="1"/>
</dbReference>
<reference evidence="7 8" key="1">
    <citation type="submission" date="2018-01" db="EMBL/GenBank/DDBJ databases">
        <title>Genomic Encyclopedia of Archaeal and Bacterial Type Strains, Phase II (KMG-II): from individual species to whole genera.</title>
        <authorList>
            <person name="Goeker M."/>
        </authorList>
    </citation>
    <scope>NUCLEOTIDE SEQUENCE [LARGE SCALE GENOMIC DNA]</scope>
    <source>
        <strain evidence="7 8">DSM 12048</strain>
    </source>
</reference>
<keyword evidence="4 6" id="KW-1133">Transmembrane helix</keyword>
<feature type="transmembrane region" description="Helical" evidence="6">
    <location>
        <begin position="154"/>
        <end position="179"/>
    </location>
</feature>
<sequence length="208" mass="21504">MMLDLVRSFPIEQLVAFTAGGLVVNLVPGQDVFFASACGVQGGPRAGALAGLGVGLGVVWHVCLAALGLSAVIAAHPEALSAIKWIGAGYLAWLAVKSWRAGPAHGSSRGVVAPWKAIGRGFLSNALNPKPVLFVLAFLPQFTDPARGPIWQQILFLGGIFTFTGTIVTMAYGVAAGWVGHRVVASGRGLNRTASFVYAALAAKLVAE</sequence>
<dbReference type="PANTHER" id="PTHR30086:SF20">
    <property type="entry name" value="ARGININE EXPORTER PROTEIN ARGO-RELATED"/>
    <property type="match status" value="1"/>
</dbReference>
<dbReference type="Pfam" id="PF01810">
    <property type="entry name" value="LysE"/>
    <property type="match status" value="1"/>
</dbReference>
<dbReference type="InterPro" id="IPR001123">
    <property type="entry name" value="LeuE-type"/>
</dbReference>